<dbReference type="GO" id="GO:0000287">
    <property type="term" value="F:magnesium ion binding"/>
    <property type="evidence" value="ECO:0007669"/>
    <property type="project" value="TreeGrafter"/>
</dbReference>
<keyword evidence="1" id="KW-0378">Hydrolase</keyword>
<dbReference type="SFLD" id="SFLDS00003">
    <property type="entry name" value="Haloacid_Dehalogenase"/>
    <property type="match status" value="1"/>
</dbReference>
<dbReference type="InterPro" id="IPR006379">
    <property type="entry name" value="HAD-SF_hydro_IIB"/>
</dbReference>
<dbReference type="STRING" id="1385510.GCA_000425205_00005"/>
<organism evidence="1 2">
    <name type="scientific">Pontibacillus halophilus JSM 076056 = DSM 19796</name>
    <dbReference type="NCBI Taxonomy" id="1385510"/>
    <lineage>
        <taxon>Bacteria</taxon>
        <taxon>Bacillati</taxon>
        <taxon>Bacillota</taxon>
        <taxon>Bacilli</taxon>
        <taxon>Bacillales</taxon>
        <taxon>Bacillaceae</taxon>
        <taxon>Pontibacillus</taxon>
    </lineage>
</organism>
<sequence>MIKMLVFDLDGTLLDYDKNLVKKDIEAIGSAVQQGIGLTIATGRMDHEILHILDVLGQPGVGHRVSQNGSFVYNRQGEQIASHTFDEDTAKHLYTLVPEDEVFLSVSTETDTYVRAKNEGTKEMEKRMFHEILEDEQLYTKLGQDISPSKISVHGPTERLIEKQKEIDEALGHALDSFISDPYCLDMVPKGVSKGASLSELLTHLNLKPEEVACVGDSFNDISMFELTPYSFAMSHGHSDVKKKASQVVDYAYEAVNFVFSTQSTN</sequence>
<dbReference type="Gene3D" id="3.30.1240.10">
    <property type="match status" value="1"/>
</dbReference>
<dbReference type="PANTHER" id="PTHR10000">
    <property type="entry name" value="PHOSPHOSERINE PHOSPHATASE"/>
    <property type="match status" value="1"/>
</dbReference>
<dbReference type="eggNOG" id="COG0561">
    <property type="taxonomic scope" value="Bacteria"/>
</dbReference>
<dbReference type="EMBL" id="AVPE01000001">
    <property type="protein sequence ID" value="KGX94033.1"/>
    <property type="molecule type" value="Genomic_DNA"/>
</dbReference>
<dbReference type="GO" id="GO:0016791">
    <property type="term" value="F:phosphatase activity"/>
    <property type="evidence" value="ECO:0007669"/>
    <property type="project" value="TreeGrafter"/>
</dbReference>
<dbReference type="SUPFAM" id="SSF56784">
    <property type="entry name" value="HAD-like"/>
    <property type="match status" value="1"/>
</dbReference>
<dbReference type="InterPro" id="IPR000150">
    <property type="entry name" value="Cof"/>
</dbReference>
<protein>
    <submittedName>
        <fullName evidence="1">HAD family hydrolase</fullName>
    </submittedName>
</protein>
<accession>A0A0A5GS36</accession>
<evidence type="ECO:0000313" key="1">
    <source>
        <dbReference type="EMBL" id="KGX94033.1"/>
    </source>
</evidence>
<dbReference type="PANTHER" id="PTHR10000:SF8">
    <property type="entry name" value="HAD SUPERFAMILY HYDROLASE-LIKE, TYPE 3"/>
    <property type="match status" value="1"/>
</dbReference>
<evidence type="ECO:0000313" key="2">
    <source>
        <dbReference type="Proteomes" id="UP000030528"/>
    </source>
</evidence>
<dbReference type="Pfam" id="PF08282">
    <property type="entry name" value="Hydrolase_3"/>
    <property type="match status" value="1"/>
</dbReference>
<dbReference type="Gene3D" id="3.40.50.1000">
    <property type="entry name" value="HAD superfamily/HAD-like"/>
    <property type="match status" value="1"/>
</dbReference>
<dbReference type="InterPro" id="IPR023214">
    <property type="entry name" value="HAD_sf"/>
</dbReference>
<reference evidence="1 2" key="1">
    <citation type="submission" date="2013-08" db="EMBL/GenBank/DDBJ databases">
        <authorList>
            <person name="Huang J."/>
            <person name="Wang G."/>
        </authorList>
    </citation>
    <scope>NUCLEOTIDE SEQUENCE [LARGE SCALE GENOMIC DNA]</scope>
    <source>
        <strain evidence="1 2">JSM 076056</strain>
    </source>
</reference>
<dbReference type="Proteomes" id="UP000030528">
    <property type="component" value="Unassembled WGS sequence"/>
</dbReference>
<dbReference type="GO" id="GO:0005829">
    <property type="term" value="C:cytosol"/>
    <property type="evidence" value="ECO:0007669"/>
    <property type="project" value="TreeGrafter"/>
</dbReference>
<dbReference type="NCBIfam" id="TIGR00099">
    <property type="entry name" value="Cof-subfamily"/>
    <property type="match status" value="1"/>
</dbReference>
<dbReference type="SFLD" id="SFLDG01140">
    <property type="entry name" value="C2.B:_Phosphomannomutase_and_P"/>
    <property type="match status" value="1"/>
</dbReference>
<gene>
    <name evidence="1" type="ORF">N781_02380</name>
</gene>
<dbReference type="NCBIfam" id="TIGR01484">
    <property type="entry name" value="HAD-SF-IIB"/>
    <property type="match status" value="1"/>
</dbReference>
<name>A0A0A5GS36_9BACI</name>
<dbReference type="AlphaFoldDB" id="A0A0A5GS36"/>
<dbReference type="InterPro" id="IPR036412">
    <property type="entry name" value="HAD-like_sf"/>
</dbReference>
<proteinExistence type="predicted"/>
<dbReference type="RefSeq" id="WP_026798845.1">
    <property type="nucleotide sequence ID" value="NZ_AULI01000001.1"/>
</dbReference>
<keyword evidence="2" id="KW-1185">Reference proteome</keyword>
<comment type="caution">
    <text evidence="1">The sequence shown here is derived from an EMBL/GenBank/DDBJ whole genome shotgun (WGS) entry which is preliminary data.</text>
</comment>
<dbReference type="OrthoDB" id="9806027at2"/>